<dbReference type="InterPro" id="IPR001054">
    <property type="entry name" value="A/G_cyclase"/>
</dbReference>
<dbReference type="Proteomes" id="UP001158050">
    <property type="component" value="Unassembled WGS sequence"/>
</dbReference>
<reference evidence="2 3" key="1">
    <citation type="submission" date="2017-05" db="EMBL/GenBank/DDBJ databases">
        <authorList>
            <person name="Varghese N."/>
            <person name="Submissions S."/>
        </authorList>
    </citation>
    <scope>NUCLEOTIDE SEQUENCE [LARGE SCALE GENOMIC DNA]</scope>
    <source>
        <strain evidence="2 3">DSM 18015</strain>
    </source>
</reference>
<proteinExistence type="predicted"/>
<evidence type="ECO:0000313" key="2">
    <source>
        <dbReference type="EMBL" id="SMP96547.1"/>
    </source>
</evidence>
<evidence type="ECO:0000313" key="3">
    <source>
        <dbReference type="Proteomes" id="UP001158050"/>
    </source>
</evidence>
<dbReference type="PROSITE" id="PS50125">
    <property type="entry name" value="GUANYLATE_CYCLASE_2"/>
    <property type="match status" value="1"/>
</dbReference>
<sequence>MAITLTFKIYNFPDNFEEVHKEHFDKIISVLNEANLLSQNITEIIITDKIEDEINSYCSERKFPIELTKSREYKAISKIVDFDKTKKIFFDATVVNLLNKYSTQIFIEQAIEVFAEDILNKTYTRESFYSVTTSLTELTEIFLTQWLKMAISNILRSRLSYERQIIHTTVKIYIDTFKRNIKKLHYMYQKNQNLDDFWLETTKELDRLIRRCLEVRFDNGDFKDLQEFQNIIPEILDKIEVQKENYLDDKEIEVKDLVESISELLKICLINVEHNSNLKSNSIKIIDSPKKLFKNNLIDTETRIVAFIDILGFSAIIEEYDSDETSNLLNELHDTLDQAIKISIENILDQKVRTDLQEYLEYRMFSDCICISLPYIEFGNDFHQQFHSLAFVVKSYQIAMMQKGFFVRGGISIGSYFSDKNMIFSGGLVKAYKLETKVVNPIIAVDKSIIERLSLNYLQNVEGLFYENLFIFSNDNPDIIFINSLDILDNSVKHIDYIQNVLSELINENETEDNDEIGKLGNNLLQLTKSFTEPLYNQLKNSLDNETMEVAKNIMLGFVKDAINKHSDLLEKNSKNEEFVKAMEKVILKYKFLEDWILWTMKKNENFSFYQFK</sequence>
<name>A0ABY1R6N2_9FLAO</name>
<comment type="caution">
    <text evidence="2">The sequence shown here is derived from an EMBL/GenBank/DDBJ whole genome shotgun (WGS) entry which is preliminary data.</text>
</comment>
<protein>
    <recommendedName>
        <fullName evidence="1">Guanylate cyclase domain-containing protein</fullName>
    </recommendedName>
</protein>
<keyword evidence="3" id="KW-1185">Reference proteome</keyword>
<dbReference type="RefSeq" id="WP_283417877.1">
    <property type="nucleotide sequence ID" value="NZ_FXUO01000009.1"/>
</dbReference>
<feature type="domain" description="Guanylate cyclase" evidence="1">
    <location>
        <begin position="304"/>
        <end position="341"/>
    </location>
</feature>
<organism evidence="2 3">
    <name type="scientific">Epilithonimonas pallida</name>
    <dbReference type="NCBI Taxonomy" id="373671"/>
    <lineage>
        <taxon>Bacteria</taxon>
        <taxon>Pseudomonadati</taxon>
        <taxon>Bacteroidota</taxon>
        <taxon>Flavobacteriia</taxon>
        <taxon>Flavobacteriales</taxon>
        <taxon>Weeksellaceae</taxon>
        <taxon>Chryseobacterium group</taxon>
        <taxon>Epilithonimonas</taxon>
    </lineage>
</organism>
<gene>
    <name evidence="2" type="ORF">SAMN05421679_109103</name>
</gene>
<evidence type="ECO:0000259" key="1">
    <source>
        <dbReference type="PROSITE" id="PS50125"/>
    </source>
</evidence>
<accession>A0ABY1R6N2</accession>
<dbReference type="InterPro" id="IPR029787">
    <property type="entry name" value="Nucleotide_cyclase"/>
</dbReference>
<dbReference type="EMBL" id="FXUO01000009">
    <property type="protein sequence ID" value="SMP96547.1"/>
    <property type="molecule type" value="Genomic_DNA"/>
</dbReference>
<dbReference type="SUPFAM" id="SSF55073">
    <property type="entry name" value="Nucleotide cyclase"/>
    <property type="match status" value="1"/>
</dbReference>